<dbReference type="HOGENOM" id="CLU_024857_0_0_6"/>
<dbReference type="InterPro" id="IPR027417">
    <property type="entry name" value="P-loop_NTPase"/>
</dbReference>
<dbReference type="EMBL" id="JH603163">
    <property type="protein sequence ID" value="EIC23905.1"/>
    <property type="molecule type" value="Genomic_DNA"/>
</dbReference>
<evidence type="ECO:0000256" key="1">
    <source>
        <dbReference type="SAM" id="Phobius"/>
    </source>
</evidence>
<dbReference type="InterPro" id="IPR002789">
    <property type="entry name" value="HerA_central"/>
</dbReference>
<dbReference type="eggNOG" id="COG0433">
    <property type="taxonomic scope" value="Bacteria"/>
</dbReference>
<keyword evidence="1" id="KW-0472">Membrane</keyword>
<dbReference type="SUPFAM" id="SSF52540">
    <property type="entry name" value="P-loop containing nucleoside triphosphate hydrolases"/>
    <property type="match status" value="1"/>
</dbReference>
<keyword evidence="1" id="KW-1133">Transmembrane helix</keyword>
<keyword evidence="1" id="KW-0812">Transmembrane</keyword>
<dbReference type="STRING" id="631362.Thi970DRAFT_00040"/>
<protein>
    <submittedName>
        <fullName evidence="4">Conjugative coupling factor TraD, SXT/TOL subfamily</fullName>
    </submittedName>
</protein>
<dbReference type="Gene3D" id="3.40.50.300">
    <property type="entry name" value="P-loop containing nucleotide triphosphate hydrolases"/>
    <property type="match status" value="2"/>
</dbReference>
<sequence>MSMDRYTNPWRANYEAIAVAVWLLLAAFSFASAPHWRLHTPAFHAFSLGALVMALTWLPGALRMRTARRALNGRPLAFVTAEELAKTMHRVKGQLWLGKGFEWERDQAQLAHDLLRVGPSRLAEVSLTAVGAHWLHGLAPREKDLAVPLSTMEGHLLVVGTTGAGKTRLFDLLVTQAVLRGEAVLIIDPKGDRELRDNARRACALAGRPESFSAFHPAYPEHSCRIDPMATFGRHTELASRIAALVPSETGADPFKAFGQMAMSHIIAGLLLVAERPNLLKLRHYLEGGVDALVERALVTYCTQADRRFDADAILSKARDGQGRVMALIRHYRQRVASQYPSSVIDGLVNMHEHERVHFSKMVASLMPVLVMLTSGELGPLLSPDPDSDRDSRSLMRMTDLINDRSVAYIGLDSLSDGMVGSAIGSLLIAELTSMAGDRYNYGVKNHSVSVFIDEAAEVMNDPFVQLLNKGRGAGLRVTVATQSFADFAARTGSRDKATQVLANLNNLIALRVLDAETQTYITDSLPKIRLKTIMRTQASSTQSDNPLLFSGNAGERLIEEEGDLLPPALLGHLPNLEYIGRLAGGRIIKGRLPILVAGGIEDNAESGAGTELISQPAMNSQAHGQ</sequence>
<dbReference type="CDD" id="cd01127">
    <property type="entry name" value="TrwB_TraG_TraD_VirD4"/>
    <property type="match status" value="2"/>
</dbReference>
<dbReference type="InterPro" id="IPR032689">
    <property type="entry name" value="TraG-D_C"/>
</dbReference>
<organism evidence="4 5">
    <name type="scientific">Thiorhodovibrio frisius</name>
    <dbReference type="NCBI Taxonomy" id="631362"/>
    <lineage>
        <taxon>Bacteria</taxon>
        <taxon>Pseudomonadati</taxon>
        <taxon>Pseudomonadota</taxon>
        <taxon>Gammaproteobacteria</taxon>
        <taxon>Chromatiales</taxon>
        <taxon>Chromatiaceae</taxon>
        <taxon>Thiorhodovibrio</taxon>
    </lineage>
</organism>
<dbReference type="OrthoDB" id="7817736at2"/>
<evidence type="ECO:0000259" key="2">
    <source>
        <dbReference type="Pfam" id="PF01935"/>
    </source>
</evidence>
<dbReference type="InterPro" id="IPR022458">
    <property type="entry name" value="Conjugative_coupling_TraG/TraD"/>
</dbReference>
<evidence type="ECO:0000313" key="5">
    <source>
        <dbReference type="Proteomes" id="UP000002964"/>
    </source>
</evidence>
<dbReference type="AlphaFoldDB" id="H8YVG5"/>
<dbReference type="Pfam" id="PF01935">
    <property type="entry name" value="DUF87"/>
    <property type="match status" value="1"/>
</dbReference>
<keyword evidence="5" id="KW-1185">Reference proteome</keyword>
<dbReference type="Proteomes" id="UP000002964">
    <property type="component" value="Unassembled WGS sequence"/>
</dbReference>
<name>H8YVG5_9GAMM</name>
<dbReference type="RefSeq" id="WP_009146528.1">
    <property type="nucleotide sequence ID" value="NZ_CP121471.1"/>
</dbReference>
<reference evidence="4 5" key="2">
    <citation type="submission" date="2011-11" db="EMBL/GenBank/DDBJ databases">
        <authorList>
            <consortium name="US DOE Joint Genome Institute"/>
            <person name="Lucas S."/>
            <person name="Han J."/>
            <person name="Lapidus A."/>
            <person name="Cheng J.-F."/>
            <person name="Goodwin L."/>
            <person name="Pitluck S."/>
            <person name="Peters L."/>
            <person name="Ovchinnikova G."/>
            <person name="Zhang X."/>
            <person name="Detter J.C."/>
            <person name="Han C."/>
            <person name="Tapia R."/>
            <person name="Land M."/>
            <person name="Hauser L."/>
            <person name="Kyrpides N."/>
            <person name="Ivanova N."/>
            <person name="Pagani I."/>
            <person name="Vogl K."/>
            <person name="Liu Z."/>
            <person name="Overmann J."/>
            <person name="Frigaard N.-U."/>
            <person name="Bryant D."/>
            <person name="Woyke T."/>
        </authorList>
    </citation>
    <scope>NUCLEOTIDE SEQUENCE [LARGE SCALE GENOMIC DNA]</scope>
    <source>
        <strain evidence="4 5">970</strain>
    </source>
</reference>
<dbReference type="InterPro" id="IPR051162">
    <property type="entry name" value="T4SS_component"/>
</dbReference>
<feature type="domain" description="TraD/TraG TraM recognition site" evidence="3">
    <location>
        <begin position="449"/>
        <end position="575"/>
    </location>
</feature>
<feature type="transmembrane region" description="Helical" evidence="1">
    <location>
        <begin position="41"/>
        <end position="62"/>
    </location>
</feature>
<accession>H8YVG5</accession>
<gene>
    <name evidence="4" type="ORF">Thi970DRAFT_00040</name>
</gene>
<dbReference type="PANTHER" id="PTHR30121">
    <property type="entry name" value="UNCHARACTERIZED PROTEIN YJGR-RELATED"/>
    <property type="match status" value="1"/>
</dbReference>
<feature type="domain" description="Helicase HerA central" evidence="2">
    <location>
        <begin position="152"/>
        <end position="192"/>
    </location>
</feature>
<dbReference type="Pfam" id="PF12696">
    <property type="entry name" value="TraG-D_C"/>
    <property type="match status" value="1"/>
</dbReference>
<evidence type="ECO:0000259" key="3">
    <source>
        <dbReference type="Pfam" id="PF12696"/>
    </source>
</evidence>
<dbReference type="NCBIfam" id="TIGR03743">
    <property type="entry name" value="SXT_TraD"/>
    <property type="match status" value="1"/>
</dbReference>
<reference evidence="5" key="1">
    <citation type="submission" date="2011-06" db="EMBL/GenBank/DDBJ databases">
        <authorList>
            <consortium name="US DOE Joint Genome Institute (JGI-PGF)"/>
            <person name="Lucas S."/>
            <person name="Han J."/>
            <person name="Lapidus A."/>
            <person name="Cheng J.-F."/>
            <person name="Goodwin L."/>
            <person name="Pitluck S."/>
            <person name="Peters L."/>
            <person name="Land M.L."/>
            <person name="Hauser L."/>
            <person name="Vogl K."/>
            <person name="Liu Z."/>
            <person name="Overmann J."/>
            <person name="Frigaard N.-U."/>
            <person name="Bryant D.A."/>
            <person name="Woyke T.J."/>
        </authorList>
    </citation>
    <scope>NUCLEOTIDE SEQUENCE [LARGE SCALE GENOMIC DNA]</scope>
    <source>
        <strain evidence="5">970</strain>
    </source>
</reference>
<proteinExistence type="predicted"/>
<evidence type="ECO:0000313" key="4">
    <source>
        <dbReference type="EMBL" id="EIC23905.1"/>
    </source>
</evidence>
<dbReference type="PANTHER" id="PTHR30121:SF6">
    <property type="entry name" value="SLR6007 PROTEIN"/>
    <property type="match status" value="1"/>
</dbReference>